<evidence type="ECO:0000256" key="1">
    <source>
        <dbReference type="ARBA" id="ARBA00008315"/>
    </source>
</evidence>
<feature type="compositionally biased region" description="Acidic residues" evidence="2">
    <location>
        <begin position="215"/>
        <end position="225"/>
    </location>
</feature>
<dbReference type="Proteomes" id="UP000694941">
    <property type="component" value="Unplaced"/>
</dbReference>
<feature type="region of interest" description="Disordered" evidence="2">
    <location>
        <begin position="188"/>
        <end position="235"/>
    </location>
</feature>
<evidence type="ECO:0000313" key="4">
    <source>
        <dbReference type="RefSeq" id="XP_022257519.1"/>
    </source>
</evidence>
<feature type="region of interest" description="Disordered" evidence="2">
    <location>
        <begin position="371"/>
        <end position="402"/>
    </location>
</feature>
<evidence type="ECO:0000313" key="3">
    <source>
        <dbReference type="Proteomes" id="UP000694941"/>
    </source>
</evidence>
<dbReference type="InterPro" id="IPR038791">
    <property type="entry name" value="Cfap97/Hemingway"/>
</dbReference>
<dbReference type="PANTHER" id="PTHR23035:SF1">
    <property type="entry name" value="CILIA- AND FLAGELLA-ASSOCIATED PROTEIN 97"/>
    <property type="match status" value="1"/>
</dbReference>
<dbReference type="InterPro" id="IPR029488">
    <property type="entry name" value="Hmw/CFAP97"/>
</dbReference>
<gene>
    <name evidence="4" type="primary">LOC106473366</name>
</gene>
<accession>A0ABM1TNR3</accession>
<reference evidence="4" key="1">
    <citation type="submission" date="2025-08" db="UniProtKB">
        <authorList>
            <consortium name="RefSeq"/>
        </authorList>
    </citation>
    <scope>IDENTIFICATION</scope>
    <source>
        <tissue evidence="4">Muscle</tissue>
    </source>
</reference>
<sequence>MTSCLNVGLGDCQDDLDIKGEIDFDFFDAPEKSKCKSWEANPNSESGRPQTLEIEHCLLSHSNHELPGEKSIVAEAQIEINPSYWECDSPSLNYNESVEAVPKDASGYFPSHSQACGCNVLTCPIFSTSEDLDASGSLRRKKVIETTIPCPCEDVCSNVQQNSDLCTAAARIGCELCVCISPHKCVSNDTKDKSKYENTDKTDRASPTSSLSTSDSDDLTSEDSLDGLSESDSITDVTPLSSPYWCDSPLPQCKSFKRLPCETNESEQNNKESCREGASNEQVIKKQENVKFSESAYWQSENFQELDELNQVVEALQALETRSRNERTNIKQRNCVTPPVLKGRKNMSFSNQQVHQIDQENQRLLRKILAQQNRSKAQCGSDSRPPCTASSAINRRRQQRQIENDNLMLLKRLESAKPSTHLSRTNLLRDYNKYSRVTSRSSFRSHSSGPSSQQSSARLSSSSSSLSSLQSSDSSCSSPKASKSVNNRPKSAKHNPISQVNHVKHSSY</sequence>
<protein>
    <submittedName>
        <fullName evidence="4">Cilia- and flagella-associated protein 97-like</fullName>
    </submittedName>
</protein>
<feature type="compositionally biased region" description="Low complexity" evidence="2">
    <location>
        <begin position="438"/>
        <end position="478"/>
    </location>
</feature>
<comment type="similarity">
    <text evidence="1">Belongs to the CFAP97 family.</text>
</comment>
<dbReference type="GeneID" id="106473366"/>
<feature type="compositionally biased region" description="Polar residues" evidence="2">
    <location>
        <begin position="479"/>
        <end position="489"/>
    </location>
</feature>
<feature type="region of interest" description="Disordered" evidence="2">
    <location>
        <begin position="438"/>
        <end position="508"/>
    </location>
</feature>
<name>A0ABM1TNR3_LIMPO</name>
<dbReference type="PANTHER" id="PTHR23035">
    <property type="entry name" value="CILIA- AND FLAGELLA-ASSOCIATED PROTEIN 97-RELATED"/>
    <property type="match status" value="1"/>
</dbReference>
<evidence type="ECO:0000256" key="2">
    <source>
        <dbReference type="SAM" id="MobiDB-lite"/>
    </source>
</evidence>
<feature type="compositionally biased region" description="Basic and acidic residues" evidence="2">
    <location>
        <begin position="189"/>
        <end position="204"/>
    </location>
</feature>
<dbReference type="RefSeq" id="XP_022257519.1">
    <property type="nucleotide sequence ID" value="XM_022401811.1"/>
</dbReference>
<dbReference type="Pfam" id="PF13879">
    <property type="entry name" value="Hmw_CFAP97"/>
    <property type="match status" value="1"/>
</dbReference>
<organism evidence="3 4">
    <name type="scientific">Limulus polyphemus</name>
    <name type="common">Atlantic horseshoe crab</name>
    <dbReference type="NCBI Taxonomy" id="6850"/>
    <lineage>
        <taxon>Eukaryota</taxon>
        <taxon>Metazoa</taxon>
        <taxon>Ecdysozoa</taxon>
        <taxon>Arthropoda</taxon>
        <taxon>Chelicerata</taxon>
        <taxon>Merostomata</taxon>
        <taxon>Xiphosura</taxon>
        <taxon>Limulidae</taxon>
        <taxon>Limulus</taxon>
    </lineage>
</organism>
<proteinExistence type="inferred from homology"/>
<feature type="compositionally biased region" description="Polar residues" evidence="2">
    <location>
        <begin position="371"/>
        <end position="381"/>
    </location>
</feature>
<keyword evidence="3" id="KW-1185">Reference proteome</keyword>